<evidence type="ECO:0000313" key="12">
    <source>
        <dbReference type="Proteomes" id="UP000295063"/>
    </source>
</evidence>
<feature type="binding site" evidence="7">
    <location>
        <begin position="325"/>
        <end position="332"/>
    </location>
    <ligand>
        <name>ATP</name>
        <dbReference type="ChEBI" id="CHEBI:30616"/>
    </ligand>
</feature>
<proteinExistence type="inferred from homology"/>
<dbReference type="AlphaFoldDB" id="A0A4R1Q1Q3"/>
<dbReference type="GO" id="GO:0003952">
    <property type="term" value="F:NAD+ synthase (glutamine-hydrolyzing) activity"/>
    <property type="evidence" value="ECO:0007669"/>
    <property type="project" value="UniProtKB-UniRule"/>
</dbReference>
<protein>
    <recommendedName>
        <fullName evidence="7 8">Glutamine-dependent NAD(+) synthetase</fullName>
        <ecNumber evidence="7 8">6.3.5.1</ecNumber>
    </recommendedName>
    <alternativeName>
        <fullName evidence="7 8">NAD(+) synthase [glutamine-hydrolyzing]</fullName>
    </alternativeName>
</protein>
<feature type="binding site" evidence="7">
    <location>
        <position position="207"/>
    </location>
    <ligand>
        <name>L-glutamine</name>
        <dbReference type="ChEBI" id="CHEBI:58359"/>
    </ligand>
</feature>
<comment type="function">
    <text evidence="7">Catalyzes the ATP-dependent amidation of deamido-NAD to form NAD. Uses L-glutamine as a nitrogen source.</text>
</comment>
<comment type="catalytic activity">
    <reaction evidence="7 8">
        <text>deamido-NAD(+) + L-glutamine + ATP + H2O = L-glutamate + AMP + diphosphate + NAD(+) + H(+)</text>
        <dbReference type="Rhea" id="RHEA:24384"/>
        <dbReference type="ChEBI" id="CHEBI:15377"/>
        <dbReference type="ChEBI" id="CHEBI:15378"/>
        <dbReference type="ChEBI" id="CHEBI:29985"/>
        <dbReference type="ChEBI" id="CHEBI:30616"/>
        <dbReference type="ChEBI" id="CHEBI:33019"/>
        <dbReference type="ChEBI" id="CHEBI:57540"/>
        <dbReference type="ChEBI" id="CHEBI:58359"/>
        <dbReference type="ChEBI" id="CHEBI:58437"/>
        <dbReference type="ChEBI" id="CHEBI:456215"/>
        <dbReference type="EC" id="6.3.5.1"/>
    </reaction>
</comment>
<dbReference type="EMBL" id="SLUI01000006">
    <property type="protein sequence ID" value="TCL37425.1"/>
    <property type="molecule type" value="Genomic_DNA"/>
</dbReference>
<keyword evidence="12" id="KW-1185">Reference proteome</keyword>
<dbReference type="SUPFAM" id="SSF56317">
    <property type="entry name" value="Carbon-nitrogen hydrolase"/>
    <property type="match status" value="1"/>
</dbReference>
<dbReference type="InterPro" id="IPR014445">
    <property type="entry name" value="Gln-dep_NAD_synthase"/>
</dbReference>
<evidence type="ECO:0000256" key="7">
    <source>
        <dbReference type="HAMAP-Rule" id="MF_02090"/>
    </source>
</evidence>
<evidence type="ECO:0000256" key="5">
    <source>
        <dbReference type="ARBA" id="ARBA00022840"/>
    </source>
</evidence>
<keyword evidence="6 7" id="KW-0520">NAD</keyword>
<dbReference type="SUPFAM" id="SSF52402">
    <property type="entry name" value="Adenine nucleotide alpha hydrolases-like"/>
    <property type="match status" value="1"/>
</dbReference>
<dbReference type="PIRSF" id="PIRSF006630">
    <property type="entry name" value="NADS_GAT"/>
    <property type="match status" value="1"/>
</dbReference>
<dbReference type="GO" id="GO:0008795">
    <property type="term" value="F:NAD+ synthase activity"/>
    <property type="evidence" value="ECO:0007669"/>
    <property type="project" value="UniProtKB-UniRule"/>
</dbReference>
<dbReference type="Proteomes" id="UP000295063">
    <property type="component" value="Unassembled WGS sequence"/>
</dbReference>
<accession>A0A4R1Q1Q3</accession>
<dbReference type="NCBIfam" id="TIGR00552">
    <property type="entry name" value="nadE"/>
    <property type="match status" value="1"/>
</dbReference>
<feature type="domain" description="CN hydrolase" evidence="10">
    <location>
        <begin position="2"/>
        <end position="281"/>
    </location>
</feature>
<feature type="binding site" evidence="7">
    <location>
        <position position="130"/>
    </location>
    <ligand>
        <name>L-glutamine</name>
        <dbReference type="ChEBI" id="CHEBI:58359"/>
    </ligand>
</feature>
<comment type="pathway">
    <text evidence="1 7 8">Cofactor biosynthesis; NAD(+) biosynthesis; NAD(+) from deamido-NAD(+) (L-Gln route): step 1/1.</text>
</comment>
<organism evidence="11 12">
    <name type="scientific">Anaerospora hongkongensis</name>
    <dbReference type="NCBI Taxonomy" id="244830"/>
    <lineage>
        <taxon>Bacteria</taxon>
        <taxon>Bacillati</taxon>
        <taxon>Bacillota</taxon>
        <taxon>Negativicutes</taxon>
        <taxon>Selenomonadales</taxon>
        <taxon>Sporomusaceae</taxon>
        <taxon>Anaerospora</taxon>
    </lineage>
</organism>
<dbReference type="GO" id="GO:0005524">
    <property type="term" value="F:ATP binding"/>
    <property type="evidence" value="ECO:0007669"/>
    <property type="project" value="UniProtKB-UniRule"/>
</dbReference>
<keyword evidence="3 7" id="KW-0436">Ligase</keyword>
<keyword evidence="4 7" id="KW-0547">Nucleotide-binding</keyword>
<feature type="binding site" evidence="7">
    <location>
        <position position="418"/>
    </location>
    <ligand>
        <name>deamido-NAD(+)</name>
        <dbReference type="ChEBI" id="CHEBI:58437"/>
        <note>ligand shared between two neighboring subunits</note>
    </ligand>
</feature>
<feature type="binding site" evidence="7">
    <location>
        <position position="591"/>
    </location>
    <ligand>
        <name>deamido-NAD(+)</name>
        <dbReference type="ChEBI" id="CHEBI:58437"/>
        <note>ligand shared between two neighboring subunits</note>
    </ligand>
</feature>
<feature type="active site" description="Proton acceptor; for glutaminase activity" evidence="7">
    <location>
        <position position="42"/>
    </location>
</feature>
<dbReference type="InterPro" id="IPR036526">
    <property type="entry name" value="C-N_Hydrolase_sf"/>
</dbReference>
<evidence type="ECO:0000259" key="10">
    <source>
        <dbReference type="PROSITE" id="PS50263"/>
    </source>
</evidence>
<dbReference type="PROSITE" id="PS50263">
    <property type="entry name" value="CN_HYDROLASE"/>
    <property type="match status" value="1"/>
</dbReference>
<evidence type="ECO:0000256" key="9">
    <source>
        <dbReference type="RuleBase" id="RU003811"/>
    </source>
</evidence>
<feature type="binding site" evidence="7">
    <location>
        <position position="448"/>
    </location>
    <ligand>
        <name>deamido-NAD(+)</name>
        <dbReference type="ChEBI" id="CHEBI:58437"/>
        <note>ligand shared between two neighboring subunits</note>
    </ligand>
</feature>
<feature type="active site" description="Nucleophile; for glutaminase activity" evidence="7">
    <location>
        <position position="176"/>
    </location>
</feature>
<comment type="similarity">
    <text evidence="2 7 8">In the C-terminal section; belongs to the NAD synthetase family.</text>
</comment>
<feature type="binding site" evidence="7">
    <location>
        <position position="213"/>
    </location>
    <ligand>
        <name>L-glutamine</name>
        <dbReference type="ChEBI" id="CHEBI:58359"/>
    </ligand>
</feature>
<comment type="caution">
    <text evidence="11">The sequence shown here is derived from an EMBL/GenBank/DDBJ whole genome shotgun (WGS) entry which is preliminary data.</text>
</comment>
<dbReference type="PANTHER" id="PTHR23090">
    <property type="entry name" value="NH 3 /GLUTAMINE-DEPENDENT NAD + SYNTHETASE"/>
    <property type="match status" value="1"/>
</dbReference>
<evidence type="ECO:0000256" key="3">
    <source>
        <dbReference type="ARBA" id="ARBA00022598"/>
    </source>
</evidence>
<dbReference type="GO" id="GO:0009435">
    <property type="term" value="P:NAD+ biosynthetic process"/>
    <property type="evidence" value="ECO:0007669"/>
    <property type="project" value="UniProtKB-UniRule"/>
</dbReference>
<evidence type="ECO:0000256" key="4">
    <source>
        <dbReference type="ARBA" id="ARBA00022741"/>
    </source>
</evidence>
<dbReference type="InterPro" id="IPR003694">
    <property type="entry name" value="NAD_synthase"/>
</dbReference>
<comment type="similarity">
    <text evidence="9">Belongs to the NAD synthetase family.</text>
</comment>
<keyword evidence="5 7" id="KW-0067">ATP-binding</keyword>
<evidence type="ECO:0000313" key="11">
    <source>
        <dbReference type="EMBL" id="TCL37425.1"/>
    </source>
</evidence>
<dbReference type="PANTHER" id="PTHR23090:SF7">
    <property type="entry name" value="NH(3)-DEPENDENT NAD(+) SYNTHETASE"/>
    <property type="match status" value="1"/>
</dbReference>
<dbReference type="GO" id="GO:0005737">
    <property type="term" value="C:cytoplasm"/>
    <property type="evidence" value="ECO:0007669"/>
    <property type="project" value="InterPro"/>
</dbReference>
<dbReference type="OrthoDB" id="9803818at2"/>
<dbReference type="InterPro" id="IPR022310">
    <property type="entry name" value="NAD/GMP_synthase"/>
</dbReference>
<dbReference type="EC" id="6.3.5.1" evidence="7 8"/>
<dbReference type="HAMAP" id="MF_02090">
    <property type="entry name" value="NadE_glutamine_dep"/>
    <property type="match status" value="1"/>
</dbReference>
<dbReference type="GO" id="GO:0004359">
    <property type="term" value="F:glutaminase activity"/>
    <property type="evidence" value="ECO:0007669"/>
    <property type="project" value="InterPro"/>
</dbReference>
<evidence type="ECO:0000256" key="2">
    <source>
        <dbReference type="ARBA" id="ARBA00007145"/>
    </source>
</evidence>
<dbReference type="UniPathway" id="UPA00253">
    <property type="reaction ID" value="UER00334"/>
</dbReference>
<reference evidence="11 12" key="1">
    <citation type="submission" date="2019-03" db="EMBL/GenBank/DDBJ databases">
        <title>Genomic Encyclopedia of Type Strains, Phase IV (KMG-IV): sequencing the most valuable type-strain genomes for metagenomic binning, comparative biology and taxonomic classification.</title>
        <authorList>
            <person name="Goeker M."/>
        </authorList>
    </citation>
    <scope>NUCLEOTIDE SEQUENCE [LARGE SCALE GENOMIC DNA]</scope>
    <source>
        <strain evidence="11 12">DSM 15969</strain>
    </source>
</reference>
<dbReference type="Gene3D" id="3.40.50.620">
    <property type="entry name" value="HUPs"/>
    <property type="match status" value="1"/>
</dbReference>
<evidence type="ECO:0000256" key="6">
    <source>
        <dbReference type="ARBA" id="ARBA00023027"/>
    </source>
</evidence>
<name>A0A4R1Q1Q3_9FIRM</name>
<feature type="active site" description="For glutaminase activity" evidence="7">
    <location>
        <position position="124"/>
    </location>
</feature>
<dbReference type="RefSeq" id="WP_132079987.1">
    <property type="nucleotide sequence ID" value="NZ_SLUI01000006.1"/>
</dbReference>
<dbReference type="Pfam" id="PF02540">
    <property type="entry name" value="NAD_synthase"/>
    <property type="match status" value="1"/>
</dbReference>
<gene>
    <name evidence="7" type="primary">nadE</name>
    <name evidence="11" type="ORF">EV210_106294</name>
</gene>
<evidence type="ECO:0000256" key="8">
    <source>
        <dbReference type="PIRNR" id="PIRNR006630"/>
    </source>
</evidence>
<dbReference type="InterPro" id="IPR014729">
    <property type="entry name" value="Rossmann-like_a/b/a_fold"/>
</dbReference>
<dbReference type="InterPro" id="IPR003010">
    <property type="entry name" value="C-N_Hydrolase"/>
</dbReference>
<dbReference type="Gene3D" id="3.60.110.10">
    <property type="entry name" value="Carbon-nitrogen hydrolase"/>
    <property type="match status" value="1"/>
</dbReference>
<dbReference type="Pfam" id="PF00795">
    <property type="entry name" value="CN_hydrolase"/>
    <property type="match status" value="1"/>
</dbReference>
<comment type="caution">
    <text evidence="7">Lacks conserved residue(s) required for the propagation of feature annotation.</text>
</comment>
<dbReference type="CDD" id="cd07570">
    <property type="entry name" value="GAT_Gln-NAD-synth"/>
    <property type="match status" value="1"/>
</dbReference>
<sequence>MIRIALGQLEVIPGRPDLNSAAMLQMIQEARDQRADMIVFPEMAIPGYLLGDSWEQAAFLRDCEYYGQQIVAASDEITILFGNVAVDWTKQGDDGRVRKYNAFFAAQQGKLAGIDNFPYPFRIKTLHPNYREFDDSRHFFSSRKLAAELATTPDQLLQPINLTIGGKVLSVGCILCEDGWSDDYFTKPIDILSQNHSLDLLVNISSSPFTLGKNNKRNRVFSKQARDIAVPLIYVNNVGLQNNGKTVYTFDGCSSVYSPSGEIAAYCSPFTAQVQTVAVSLTTDFPHLTSPAITEDNTIDRLFEAINYGTKKFLQSIGMNRVVIGVSGGIDSAVAAALYTHVLGPENVLLVNMPSRYNSETTKGLAAKLAENLGCRYVVVPIQQSVELTLSQIASAPLLNPRTGEESTLTVTGFMAENIQARDRSSRVLAGLAAAFGGGFTCNANKCELTVGYSTLYGDQAGFLAALADLWKHQVYELAHYFNTTVYRQEVIPAQTITIVPSAELSFDQSVDEGKGDPLIYPYHDYLFRAFMEYWNRATPEDILLWYQAGVLEEKLGCAPHLVKQLFATPAAFIEDLERWWKLYTGLAVAKRIQAPPVLAVSRRAYGFDHREAQNSPYFTKRYQELKSELLRGDANV</sequence>
<dbReference type="CDD" id="cd00553">
    <property type="entry name" value="NAD_synthase"/>
    <property type="match status" value="1"/>
</dbReference>
<evidence type="ECO:0000256" key="1">
    <source>
        <dbReference type="ARBA" id="ARBA00005188"/>
    </source>
</evidence>